<gene>
    <name evidence="1" type="ORF">DCHRY22_LOCUS5507</name>
</gene>
<accession>A0A8J2QRH2</accession>
<protein>
    <submittedName>
        <fullName evidence="1">(African queen) hypothetical protein</fullName>
    </submittedName>
</protein>
<dbReference type="Proteomes" id="UP000789524">
    <property type="component" value="Unassembled WGS sequence"/>
</dbReference>
<organism evidence="1 2">
    <name type="scientific">Danaus chrysippus</name>
    <name type="common">African queen</name>
    <dbReference type="NCBI Taxonomy" id="151541"/>
    <lineage>
        <taxon>Eukaryota</taxon>
        <taxon>Metazoa</taxon>
        <taxon>Ecdysozoa</taxon>
        <taxon>Arthropoda</taxon>
        <taxon>Hexapoda</taxon>
        <taxon>Insecta</taxon>
        <taxon>Pterygota</taxon>
        <taxon>Neoptera</taxon>
        <taxon>Endopterygota</taxon>
        <taxon>Lepidoptera</taxon>
        <taxon>Glossata</taxon>
        <taxon>Ditrysia</taxon>
        <taxon>Papilionoidea</taxon>
        <taxon>Nymphalidae</taxon>
        <taxon>Danainae</taxon>
        <taxon>Danaini</taxon>
        <taxon>Danaina</taxon>
        <taxon>Danaus</taxon>
        <taxon>Anosia</taxon>
    </lineage>
</organism>
<proteinExistence type="predicted"/>
<keyword evidence="2" id="KW-1185">Reference proteome</keyword>
<sequence length="84" mass="9484">MKNEDNSETTTSIIASDLRLWPLIIDRMKLLSKLHEQKPNYLKARKPFIMPAKILKQSQGGSLPPIQDKATSVSYRAVITAMTD</sequence>
<dbReference type="AlphaFoldDB" id="A0A8J2QRH2"/>
<name>A0A8J2QRH2_9NEOP</name>
<dbReference type="EMBL" id="CAKASE010000051">
    <property type="protein sequence ID" value="CAG9564523.1"/>
    <property type="molecule type" value="Genomic_DNA"/>
</dbReference>
<comment type="caution">
    <text evidence="1">The sequence shown here is derived from an EMBL/GenBank/DDBJ whole genome shotgun (WGS) entry which is preliminary data.</text>
</comment>
<evidence type="ECO:0000313" key="2">
    <source>
        <dbReference type="Proteomes" id="UP000789524"/>
    </source>
</evidence>
<reference evidence="1" key="1">
    <citation type="submission" date="2021-09" db="EMBL/GenBank/DDBJ databases">
        <authorList>
            <person name="Martin H S."/>
        </authorList>
    </citation>
    <scope>NUCLEOTIDE SEQUENCE</scope>
</reference>
<evidence type="ECO:0000313" key="1">
    <source>
        <dbReference type="EMBL" id="CAG9564523.1"/>
    </source>
</evidence>